<keyword evidence="1" id="KW-0175">Coiled coil</keyword>
<evidence type="ECO:0000256" key="1">
    <source>
        <dbReference type="SAM" id="Coils"/>
    </source>
</evidence>
<feature type="coiled-coil region" evidence="1">
    <location>
        <begin position="53"/>
        <end position="115"/>
    </location>
</feature>
<accession>A0A8S9M298</accession>
<organism evidence="2">
    <name type="scientific">Brassica cretica</name>
    <name type="common">Mustard</name>
    <dbReference type="NCBI Taxonomy" id="69181"/>
    <lineage>
        <taxon>Eukaryota</taxon>
        <taxon>Viridiplantae</taxon>
        <taxon>Streptophyta</taxon>
        <taxon>Embryophyta</taxon>
        <taxon>Tracheophyta</taxon>
        <taxon>Spermatophyta</taxon>
        <taxon>Magnoliopsida</taxon>
        <taxon>eudicotyledons</taxon>
        <taxon>Gunneridae</taxon>
        <taxon>Pentapetalae</taxon>
        <taxon>rosids</taxon>
        <taxon>malvids</taxon>
        <taxon>Brassicales</taxon>
        <taxon>Brassicaceae</taxon>
        <taxon>Brassiceae</taxon>
        <taxon>Brassica</taxon>
    </lineage>
</organism>
<evidence type="ECO:0000313" key="2">
    <source>
        <dbReference type="EMBL" id="KAF2612139.1"/>
    </source>
</evidence>
<gene>
    <name evidence="2" type="ORF">F2Q70_00011922</name>
</gene>
<comment type="caution">
    <text evidence="2">The sequence shown here is derived from an EMBL/GenBank/DDBJ whole genome shotgun (WGS) entry which is preliminary data.</text>
</comment>
<sequence>MGQGDIISLARRTRSMGCHPPSLASLDEEGAYAKVVVASSKDRVHSLGNESEVEKGKVEVRRLTEELQTAKEEARKKTGEAMILRDEWKRARQERAAFETEVATLRTKVVELEADRDRDIRRGSRAARREIANGFREVLTSLEKRWVDKKKEVSTEIHLHEWLPTSEMEKDCEAVASLASVLDWSVAGLDLPQVSEDSIVDDEAASSSSREEASS</sequence>
<dbReference type="AlphaFoldDB" id="A0A8S9M298"/>
<name>A0A8S9M298_BRACR</name>
<reference evidence="2" key="1">
    <citation type="submission" date="2019-12" db="EMBL/GenBank/DDBJ databases">
        <title>Genome sequencing and annotation of Brassica cretica.</title>
        <authorList>
            <person name="Studholme D.J."/>
            <person name="Sarris P.F."/>
        </authorList>
    </citation>
    <scope>NUCLEOTIDE SEQUENCE</scope>
    <source>
        <strain evidence="2">PFS-102/07</strain>
        <tissue evidence="2">Leaf</tissue>
    </source>
</reference>
<dbReference type="EMBL" id="QGKY02000089">
    <property type="protein sequence ID" value="KAF2612139.1"/>
    <property type="molecule type" value="Genomic_DNA"/>
</dbReference>
<protein>
    <submittedName>
        <fullName evidence="2">Uncharacterized protein</fullName>
    </submittedName>
</protein>
<proteinExistence type="predicted"/>